<accession>A0A1H0I1W0</accession>
<evidence type="ECO:0000313" key="2">
    <source>
        <dbReference type="EMBL" id="SDG66186.1"/>
    </source>
</evidence>
<dbReference type="STRING" id="645274.SAMN04487901_10733"/>
<dbReference type="EMBL" id="FNCQ01000007">
    <property type="protein sequence ID" value="SDG66186.1"/>
    <property type="molecule type" value="Genomic_DNA"/>
</dbReference>
<organism evidence="3 5">
    <name type="scientific">Prevotella communis</name>
    <dbReference type="NCBI Taxonomy" id="2913614"/>
    <lineage>
        <taxon>Bacteria</taxon>
        <taxon>Pseudomonadati</taxon>
        <taxon>Bacteroidota</taxon>
        <taxon>Bacteroidia</taxon>
        <taxon>Bacteroidales</taxon>
        <taxon>Prevotellaceae</taxon>
        <taxon>Prevotella</taxon>
    </lineage>
</organism>
<feature type="transmembrane region" description="Helical" evidence="1">
    <location>
        <begin position="12"/>
        <end position="30"/>
    </location>
</feature>
<reference evidence="2 5" key="1">
    <citation type="submission" date="2016-10" db="EMBL/GenBank/DDBJ databases">
        <authorList>
            <person name="de Groot N.N."/>
        </authorList>
    </citation>
    <scope>NUCLEOTIDE SEQUENCE [LARGE SCALE GENOMIC DNA]</scope>
    <source>
        <strain evidence="5">BP1-145</strain>
        <strain evidence="2">BP1-148</strain>
    </source>
</reference>
<gene>
    <name evidence="3" type="ORF">SAMN04487900_112104</name>
    <name evidence="2" type="ORF">SAMN04487901_10733</name>
</gene>
<dbReference type="Proteomes" id="UP000199134">
    <property type="component" value="Unassembled WGS sequence"/>
</dbReference>
<keyword evidence="1" id="KW-0472">Membrane</keyword>
<keyword evidence="1" id="KW-0812">Transmembrane</keyword>
<dbReference type="EMBL" id="FNIW01000012">
    <property type="protein sequence ID" value="SDO25130.1"/>
    <property type="molecule type" value="Genomic_DNA"/>
</dbReference>
<reference evidence="3 4" key="2">
    <citation type="submission" date="2016-10" db="EMBL/GenBank/DDBJ databases">
        <authorList>
            <person name="Varghese N."/>
            <person name="Submissions S."/>
        </authorList>
    </citation>
    <scope>NUCLEOTIDE SEQUENCE</scope>
    <source>
        <strain evidence="3">BP1-145</strain>
        <strain evidence="4">BP1-148</strain>
    </source>
</reference>
<dbReference type="AlphaFoldDB" id="A0A1H0I1W0"/>
<evidence type="ECO:0000313" key="5">
    <source>
        <dbReference type="Proteomes" id="UP000199134"/>
    </source>
</evidence>
<proteinExistence type="predicted"/>
<keyword evidence="4" id="KW-1185">Reference proteome</keyword>
<sequence length="32" mass="3855">MRGRNSTHIRINVVFFIYICTLNNIIFNYYGT</sequence>
<dbReference type="Proteomes" id="UP000198779">
    <property type="component" value="Unassembled WGS sequence"/>
</dbReference>
<evidence type="ECO:0000313" key="4">
    <source>
        <dbReference type="Proteomes" id="UP000198779"/>
    </source>
</evidence>
<keyword evidence="1" id="KW-1133">Transmembrane helix</keyword>
<accession>A0A1G7W2I3</accession>
<evidence type="ECO:0000256" key="1">
    <source>
        <dbReference type="SAM" id="Phobius"/>
    </source>
</evidence>
<name>A0A1H0I1W0_9BACT</name>
<protein>
    <submittedName>
        <fullName evidence="3">Uncharacterized protein</fullName>
    </submittedName>
</protein>
<evidence type="ECO:0000313" key="3">
    <source>
        <dbReference type="EMBL" id="SDO25130.1"/>
    </source>
</evidence>